<accession>A0A5B7ZLH8</accession>
<protein>
    <submittedName>
        <fullName evidence="2">Uncharacterized protein</fullName>
    </submittedName>
</protein>
<dbReference type="Proteomes" id="UP000308149">
    <property type="component" value="Chromosome"/>
</dbReference>
<dbReference type="EMBL" id="CP040871">
    <property type="protein sequence ID" value="QDA56050.1"/>
    <property type="molecule type" value="Genomic_DNA"/>
</dbReference>
<keyword evidence="3" id="KW-1185">Reference proteome</keyword>
<dbReference type="KEGG" id="thes:FHQ07_01295"/>
<evidence type="ECO:0000256" key="1">
    <source>
        <dbReference type="SAM" id="MobiDB-lite"/>
    </source>
</evidence>
<dbReference type="RefSeq" id="WP_139714978.1">
    <property type="nucleotide sequence ID" value="NZ_CP040871.1"/>
</dbReference>
<evidence type="ECO:0000313" key="2">
    <source>
        <dbReference type="EMBL" id="QDA56050.1"/>
    </source>
</evidence>
<sequence>MRNAAAATRKGRREPAPLALRHGESDEDGDHPRGLLCPAARHAQACDIHFVNNRGWKPGVGAIQVEAVYLSDIAWPVLMVHPEASSGRPAKRPD</sequence>
<reference evidence="2 3" key="1">
    <citation type="submission" date="2019-06" db="EMBL/GenBank/DDBJ databases">
        <title>Thermomonas aquatica sp. nov., isolated from an industrial wastewater treatment plant.</title>
        <authorList>
            <person name="Jeon J.H."/>
            <person name="Park D.-S."/>
        </authorList>
    </citation>
    <scope>NUCLEOTIDE SEQUENCE [LARGE SCALE GENOMIC DNA]</scope>
    <source>
        <strain evidence="2 3">SY21</strain>
    </source>
</reference>
<organism evidence="2 3">
    <name type="scientific">Thermomonas aquatica</name>
    <dbReference type="NCBI Taxonomy" id="2202149"/>
    <lineage>
        <taxon>Bacteria</taxon>
        <taxon>Pseudomonadati</taxon>
        <taxon>Pseudomonadota</taxon>
        <taxon>Gammaproteobacteria</taxon>
        <taxon>Lysobacterales</taxon>
        <taxon>Lysobacteraceae</taxon>
        <taxon>Thermomonas</taxon>
    </lineage>
</organism>
<dbReference type="AlphaFoldDB" id="A0A5B7ZLH8"/>
<evidence type="ECO:0000313" key="3">
    <source>
        <dbReference type="Proteomes" id="UP000308149"/>
    </source>
</evidence>
<name>A0A5B7ZLH8_9GAMM</name>
<gene>
    <name evidence="2" type="ORF">FHQ07_01295</name>
</gene>
<feature type="region of interest" description="Disordered" evidence="1">
    <location>
        <begin position="1"/>
        <end position="34"/>
    </location>
</feature>
<proteinExistence type="predicted"/>